<dbReference type="RefSeq" id="XP_002838935.1">
    <property type="nucleotide sequence ID" value="XM_002838889.1"/>
</dbReference>
<accession>D5GF33</accession>
<dbReference type="GO" id="GO:0042030">
    <property type="term" value="F:ATPase inhibitor activity"/>
    <property type="evidence" value="ECO:0007669"/>
    <property type="project" value="EnsemblFungi"/>
</dbReference>
<dbReference type="Pfam" id="PF03398">
    <property type="entry name" value="Ist1"/>
    <property type="match status" value="1"/>
</dbReference>
<reference evidence="3 4" key="1">
    <citation type="journal article" date="2010" name="Nature">
        <title>Perigord black truffle genome uncovers evolutionary origins and mechanisms of symbiosis.</title>
        <authorList>
            <person name="Martin F."/>
            <person name="Kohler A."/>
            <person name="Murat C."/>
            <person name="Balestrini R."/>
            <person name="Coutinho P.M."/>
            <person name="Jaillon O."/>
            <person name="Montanini B."/>
            <person name="Morin E."/>
            <person name="Noel B."/>
            <person name="Percudani R."/>
            <person name="Porcel B."/>
            <person name="Rubini A."/>
            <person name="Amicucci A."/>
            <person name="Amselem J."/>
            <person name="Anthouard V."/>
            <person name="Arcioni S."/>
            <person name="Artiguenave F."/>
            <person name="Aury J.M."/>
            <person name="Ballario P."/>
            <person name="Bolchi A."/>
            <person name="Brenna A."/>
            <person name="Brun A."/>
            <person name="Buee M."/>
            <person name="Cantarel B."/>
            <person name="Chevalier G."/>
            <person name="Couloux A."/>
            <person name="Da Silva C."/>
            <person name="Denoeud F."/>
            <person name="Duplessis S."/>
            <person name="Ghignone S."/>
            <person name="Hilselberger B."/>
            <person name="Iotti M."/>
            <person name="Marcais B."/>
            <person name="Mello A."/>
            <person name="Miranda M."/>
            <person name="Pacioni G."/>
            <person name="Quesneville H."/>
            <person name="Riccioni C."/>
            <person name="Ruotolo R."/>
            <person name="Splivallo R."/>
            <person name="Stocchi V."/>
            <person name="Tisserant E."/>
            <person name="Viscomi A.R."/>
            <person name="Zambonelli A."/>
            <person name="Zampieri E."/>
            <person name="Henrissat B."/>
            <person name="Lebrun M.H."/>
            <person name="Paolocci F."/>
            <person name="Bonfante P."/>
            <person name="Ottonello S."/>
            <person name="Wincker P."/>
        </authorList>
    </citation>
    <scope>NUCLEOTIDE SEQUENCE [LARGE SCALE GENOMIC DNA]</scope>
    <source>
        <strain evidence="3 4">Mel28</strain>
    </source>
</reference>
<dbReference type="FunCoup" id="D5GF33">
    <property type="interactions" value="745"/>
</dbReference>
<dbReference type="Gene3D" id="1.20.1260.60">
    <property type="entry name" value="Vacuolar protein sorting-associated protein Ist1"/>
    <property type="match status" value="1"/>
</dbReference>
<dbReference type="PANTHER" id="PTHR12161:SF5">
    <property type="entry name" value="IST1 HOMOLOG"/>
    <property type="match status" value="1"/>
</dbReference>
<sequence>MPPPSTLISKLKVALKLSVSRLRMTQQRETALAKVNRRQMAQLLEQGKEESARIRVENIIRQDISVELMEILELYCELLLARIGMMEPKECDPGLEEAVKSIIYAAPRSEIKELQQVRQLLVEKYGKEFALAAIENSDEKVAERVLKKLRVEPPSETLVTLYLKEIARTYGIPWGQTPPSTPPPEGGDDDDDPSTAIVVPATENPPLLADPKAAELSKATPPREMRSPINIAPPSPSTENVHPVVRLPDPPAMRPLAKKVATENRKPAAAAGGTRSALDDDDLAKRFAALKRL</sequence>
<dbReference type="KEGG" id="tml:GSTUM_00006724001"/>
<dbReference type="eggNOG" id="KOG2027">
    <property type="taxonomic scope" value="Eukaryota"/>
</dbReference>
<dbReference type="FunFam" id="1.20.1260.60:FF:000002">
    <property type="entry name" value="Vacuolar protein sorting-associated protein IST1"/>
    <property type="match status" value="1"/>
</dbReference>
<gene>
    <name evidence="3" type="ORF">GSTUM_00006724001</name>
</gene>
<protein>
    <submittedName>
        <fullName evidence="3">(Perigord truffle) hypothetical protein</fullName>
    </submittedName>
</protein>
<evidence type="ECO:0000256" key="2">
    <source>
        <dbReference type="SAM" id="MobiDB-lite"/>
    </source>
</evidence>
<dbReference type="GO" id="GO:0032511">
    <property type="term" value="P:late endosome to vacuole transport via multivesicular body sorting pathway"/>
    <property type="evidence" value="ECO:0007669"/>
    <property type="project" value="EnsemblFungi"/>
</dbReference>
<dbReference type="InterPro" id="IPR042277">
    <property type="entry name" value="IST1-like"/>
</dbReference>
<dbReference type="InterPro" id="IPR005061">
    <property type="entry name" value="Ist1"/>
</dbReference>
<evidence type="ECO:0000313" key="3">
    <source>
        <dbReference type="EMBL" id="CAZ83126.1"/>
    </source>
</evidence>
<dbReference type="InParanoid" id="D5GF33"/>
<dbReference type="GeneID" id="9187987"/>
<name>D5GF33_TUBMM</name>
<dbReference type="EMBL" id="FN430197">
    <property type="protein sequence ID" value="CAZ83126.1"/>
    <property type="molecule type" value="Genomic_DNA"/>
</dbReference>
<dbReference type="PANTHER" id="PTHR12161">
    <property type="entry name" value="IST1 FAMILY MEMBER"/>
    <property type="match status" value="1"/>
</dbReference>
<keyword evidence="4" id="KW-1185">Reference proteome</keyword>
<proteinExistence type="inferred from homology"/>
<dbReference type="Proteomes" id="UP000006911">
    <property type="component" value="Unassembled WGS sequence"/>
</dbReference>
<feature type="region of interest" description="Disordered" evidence="2">
    <location>
        <begin position="172"/>
        <end position="252"/>
    </location>
</feature>
<organism evidence="3 4">
    <name type="scientific">Tuber melanosporum (strain Mel28)</name>
    <name type="common">Perigord black truffle</name>
    <dbReference type="NCBI Taxonomy" id="656061"/>
    <lineage>
        <taxon>Eukaryota</taxon>
        <taxon>Fungi</taxon>
        <taxon>Dikarya</taxon>
        <taxon>Ascomycota</taxon>
        <taxon>Pezizomycotina</taxon>
        <taxon>Pezizomycetes</taxon>
        <taxon>Pezizales</taxon>
        <taxon>Tuberaceae</taxon>
        <taxon>Tuber</taxon>
    </lineage>
</organism>
<dbReference type="HOGENOM" id="CLU_037652_2_1_1"/>
<dbReference type="STRING" id="656061.D5GF33"/>
<evidence type="ECO:0000313" key="4">
    <source>
        <dbReference type="Proteomes" id="UP000006911"/>
    </source>
</evidence>
<evidence type="ECO:0000256" key="1">
    <source>
        <dbReference type="ARBA" id="ARBA00005536"/>
    </source>
</evidence>
<dbReference type="OMA" id="RANIVDH"/>
<dbReference type="AlphaFoldDB" id="D5GF33"/>
<dbReference type="GO" id="GO:0099638">
    <property type="term" value="P:endosome to plasma membrane protein transport"/>
    <property type="evidence" value="ECO:0007669"/>
    <property type="project" value="EnsemblFungi"/>
</dbReference>
<comment type="similarity">
    <text evidence="1">Belongs to the IST1 family.</text>
</comment>
<dbReference type="GO" id="GO:0005768">
    <property type="term" value="C:endosome"/>
    <property type="evidence" value="ECO:0007669"/>
    <property type="project" value="EnsemblFungi"/>
</dbReference>